<reference evidence="2 3" key="1">
    <citation type="submission" date="2017-03" db="EMBL/GenBank/DDBJ databases">
        <authorList>
            <person name="Afonso C.L."/>
            <person name="Miller P.J."/>
            <person name="Scott M.A."/>
            <person name="Spackman E."/>
            <person name="Goraichik I."/>
            <person name="Dimitrov K.M."/>
            <person name="Suarez D.L."/>
            <person name="Swayne D.E."/>
        </authorList>
    </citation>
    <scope>NUCLEOTIDE SEQUENCE [LARGE SCALE GENOMIC DNA]</scope>
    <source>
        <strain evidence="2">PRJEB14757</strain>
    </source>
</reference>
<dbReference type="OrthoDB" id="289429at2"/>
<dbReference type="EMBL" id="FWEV01000148">
    <property type="protein sequence ID" value="SLM30584.1"/>
    <property type="molecule type" value="Genomic_DNA"/>
</dbReference>
<feature type="region of interest" description="Disordered" evidence="1">
    <location>
        <begin position="1"/>
        <end position="33"/>
    </location>
</feature>
<evidence type="ECO:0000313" key="3">
    <source>
        <dbReference type="Proteomes" id="UP000191931"/>
    </source>
</evidence>
<evidence type="ECO:0000256" key="1">
    <source>
        <dbReference type="SAM" id="MobiDB-lite"/>
    </source>
</evidence>
<dbReference type="Proteomes" id="UP000191931">
    <property type="component" value="Unassembled WGS sequence"/>
</dbReference>
<sequence>MALTQKQLQKKRNKKATKKKLNKSKKNIPAPNRSVLGDLPVHLASSAPIHECWFSDKFIKEDNIDKLGTVMISRKAPHGEFIIGNFLLDNCFHGVKNAFIRVVTREEYKYVLNGIKNNENLISATPSCARKLVESSIKYAANLGISPHKDYHDAKLIFGDIDPDQCTEEFIFGFKGKPFYMPGHFDTDADQARVVRQMYKKKAGKTEIRNKGYYYE</sequence>
<evidence type="ECO:0000313" key="2">
    <source>
        <dbReference type="EMBL" id="SLM30584.1"/>
    </source>
</evidence>
<accession>A0A1W1HDK7</accession>
<dbReference type="STRING" id="1246637.MTBBW1_2310032"/>
<keyword evidence="3" id="KW-1185">Reference proteome</keyword>
<gene>
    <name evidence="2" type="ORF">MTBBW1_2310032</name>
</gene>
<dbReference type="AlphaFoldDB" id="A0A1W1HDK7"/>
<proteinExistence type="predicted"/>
<protein>
    <submittedName>
        <fullName evidence="2">Uncharacterized protein</fullName>
    </submittedName>
</protein>
<name>A0A1W1HDK7_9BACT</name>
<dbReference type="RefSeq" id="WP_080808765.1">
    <property type="nucleotide sequence ID" value="NZ_LT828562.1"/>
</dbReference>
<feature type="compositionally biased region" description="Basic residues" evidence="1">
    <location>
        <begin position="8"/>
        <end position="26"/>
    </location>
</feature>
<organism evidence="2 3">
    <name type="scientific">Desulfamplus magnetovallimortis</name>
    <dbReference type="NCBI Taxonomy" id="1246637"/>
    <lineage>
        <taxon>Bacteria</taxon>
        <taxon>Pseudomonadati</taxon>
        <taxon>Thermodesulfobacteriota</taxon>
        <taxon>Desulfobacteria</taxon>
        <taxon>Desulfobacterales</taxon>
        <taxon>Desulfobacteraceae</taxon>
        <taxon>Desulfamplus</taxon>
    </lineage>
</organism>